<gene>
    <name evidence="2" type="ORF">TSTA_108830</name>
</gene>
<name>B8MUN3_TALSN</name>
<dbReference type="VEuPathDB" id="FungiDB:TSTA_108830"/>
<dbReference type="GeneID" id="8103139"/>
<dbReference type="Proteomes" id="UP000001745">
    <property type="component" value="Unassembled WGS sequence"/>
</dbReference>
<evidence type="ECO:0000256" key="1">
    <source>
        <dbReference type="SAM" id="MobiDB-lite"/>
    </source>
</evidence>
<dbReference type="AlphaFoldDB" id="B8MUN3"/>
<feature type="compositionally biased region" description="Basic and acidic residues" evidence="1">
    <location>
        <begin position="93"/>
        <end position="102"/>
    </location>
</feature>
<dbReference type="EMBL" id="EQ962661">
    <property type="protein sequence ID" value="EED11701.1"/>
    <property type="molecule type" value="Genomic_DNA"/>
</dbReference>
<reference evidence="3" key="1">
    <citation type="journal article" date="2015" name="Genome Announc.">
        <title>Genome sequence of the AIDS-associated pathogen Penicillium marneffei (ATCC18224) and its near taxonomic relative Talaromyces stipitatus (ATCC10500).</title>
        <authorList>
            <person name="Nierman W.C."/>
            <person name="Fedorova-Abrams N.D."/>
            <person name="Andrianopoulos A."/>
        </authorList>
    </citation>
    <scope>NUCLEOTIDE SEQUENCE [LARGE SCALE GENOMIC DNA]</scope>
    <source>
        <strain evidence="3">ATCC 10500 / CBS 375.48 / QM 6759 / NRRL 1006</strain>
    </source>
</reference>
<dbReference type="InParanoid" id="B8MUN3"/>
<organism evidence="2 3">
    <name type="scientific">Talaromyces stipitatus (strain ATCC 10500 / CBS 375.48 / QM 6759 / NRRL 1006)</name>
    <name type="common">Penicillium stipitatum</name>
    <dbReference type="NCBI Taxonomy" id="441959"/>
    <lineage>
        <taxon>Eukaryota</taxon>
        <taxon>Fungi</taxon>
        <taxon>Dikarya</taxon>
        <taxon>Ascomycota</taxon>
        <taxon>Pezizomycotina</taxon>
        <taxon>Eurotiomycetes</taxon>
        <taxon>Eurotiomycetidae</taxon>
        <taxon>Eurotiales</taxon>
        <taxon>Trichocomaceae</taxon>
        <taxon>Talaromyces</taxon>
        <taxon>Talaromyces sect. Talaromyces</taxon>
    </lineage>
</organism>
<dbReference type="OrthoDB" id="197419at2759"/>
<accession>B8MUN3</accession>
<sequence length="137" mass="15526">MQAYTLVTEEDMINGIYSNINSCQALPLHGPLKYYQGAYGETALYAAASSGNYSAVFWFFGLPEITHGQYGLSDQRTGAFSRLEPATAFQLEPRNREQERRVASPLDPVYMENTEPQEADKRLRQTKRQRKIGTPDQ</sequence>
<evidence type="ECO:0000313" key="3">
    <source>
        <dbReference type="Proteomes" id="UP000001745"/>
    </source>
</evidence>
<feature type="region of interest" description="Disordered" evidence="1">
    <location>
        <begin position="88"/>
        <end position="137"/>
    </location>
</feature>
<proteinExistence type="predicted"/>
<protein>
    <submittedName>
        <fullName evidence="2">Uncharacterized protein</fullName>
    </submittedName>
</protein>
<dbReference type="HOGENOM" id="CLU_1866465_0_0_1"/>
<dbReference type="RefSeq" id="XP_002488457.1">
    <property type="nucleotide sequence ID" value="XM_002488412.1"/>
</dbReference>
<evidence type="ECO:0000313" key="2">
    <source>
        <dbReference type="EMBL" id="EED11701.1"/>
    </source>
</evidence>
<keyword evidence="3" id="KW-1185">Reference proteome</keyword>